<proteinExistence type="predicted"/>
<feature type="region of interest" description="Disordered" evidence="2">
    <location>
        <begin position="592"/>
        <end position="616"/>
    </location>
</feature>
<keyword evidence="4" id="KW-1185">Reference proteome</keyword>
<dbReference type="EMBL" id="ML119168">
    <property type="protein sequence ID" value="RPB08108.1"/>
    <property type="molecule type" value="Genomic_DNA"/>
</dbReference>
<feature type="compositionally biased region" description="Basic and acidic residues" evidence="2">
    <location>
        <begin position="303"/>
        <end position="323"/>
    </location>
</feature>
<feature type="compositionally biased region" description="Basic and acidic residues" evidence="2">
    <location>
        <begin position="606"/>
        <end position="616"/>
    </location>
</feature>
<name>A0A3N4KF49_9PEZI</name>
<reference evidence="3 4" key="1">
    <citation type="journal article" date="2018" name="Nat. Ecol. Evol.">
        <title>Pezizomycetes genomes reveal the molecular basis of ectomycorrhizal truffle lifestyle.</title>
        <authorList>
            <person name="Murat C."/>
            <person name="Payen T."/>
            <person name="Noel B."/>
            <person name="Kuo A."/>
            <person name="Morin E."/>
            <person name="Chen J."/>
            <person name="Kohler A."/>
            <person name="Krizsan K."/>
            <person name="Balestrini R."/>
            <person name="Da Silva C."/>
            <person name="Montanini B."/>
            <person name="Hainaut M."/>
            <person name="Levati E."/>
            <person name="Barry K.W."/>
            <person name="Belfiori B."/>
            <person name="Cichocki N."/>
            <person name="Clum A."/>
            <person name="Dockter R.B."/>
            <person name="Fauchery L."/>
            <person name="Guy J."/>
            <person name="Iotti M."/>
            <person name="Le Tacon F."/>
            <person name="Lindquist E.A."/>
            <person name="Lipzen A."/>
            <person name="Malagnac F."/>
            <person name="Mello A."/>
            <person name="Molinier V."/>
            <person name="Miyauchi S."/>
            <person name="Poulain J."/>
            <person name="Riccioni C."/>
            <person name="Rubini A."/>
            <person name="Sitrit Y."/>
            <person name="Splivallo R."/>
            <person name="Traeger S."/>
            <person name="Wang M."/>
            <person name="Zifcakova L."/>
            <person name="Wipf D."/>
            <person name="Zambonelli A."/>
            <person name="Paolocci F."/>
            <person name="Nowrousian M."/>
            <person name="Ottonello S."/>
            <person name="Baldrian P."/>
            <person name="Spatafora J.W."/>
            <person name="Henrissat B."/>
            <person name="Nagy L.G."/>
            <person name="Aury J.M."/>
            <person name="Wincker P."/>
            <person name="Grigoriev I.V."/>
            <person name="Bonfante P."/>
            <person name="Martin F.M."/>
        </authorList>
    </citation>
    <scope>NUCLEOTIDE SEQUENCE [LARGE SCALE GENOMIC DNA]</scope>
    <source>
        <strain evidence="3 4">CCBAS932</strain>
    </source>
</reference>
<accession>A0A3N4KF49</accession>
<feature type="region of interest" description="Disordered" evidence="2">
    <location>
        <begin position="544"/>
        <end position="569"/>
    </location>
</feature>
<feature type="compositionally biased region" description="Low complexity" evidence="2">
    <location>
        <begin position="1"/>
        <end position="45"/>
    </location>
</feature>
<feature type="compositionally biased region" description="Pro residues" evidence="2">
    <location>
        <begin position="412"/>
        <end position="424"/>
    </location>
</feature>
<feature type="region of interest" description="Disordered" evidence="2">
    <location>
        <begin position="375"/>
        <end position="477"/>
    </location>
</feature>
<evidence type="ECO:0000313" key="3">
    <source>
        <dbReference type="EMBL" id="RPB08108.1"/>
    </source>
</evidence>
<dbReference type="OrthoDB" id="5375516at2759"/>
<keyword evidence="1" id="KW-0175">Coiled coil</keyword>
<feature type="region of interest" description="Disordered" evidence="2">
    <location>
        <begin position="286"/>
        <end position="323"/>
    </location>
</feature>
<evidence type="ECO:0000256" key="2">
    <source>
        <dbReference type="SAM" id="MobiDB-lite"/>
    </source>
</evidence>
<organism evidence="3 4">
    <name type="scientific">Morchella conica CCBAS932</name>
    <dbReference type="NCBI Taxonomy" id="1392247"/>
    <lineage>
        <taxon>Eukaryota</taxon>
        <taxon>Fungi</taxon>
        <taxon>Dikarya</taxon>
        <taxon>Ascomycota</taxon>
        <taxon>Pezizomycotina</taxon>
        <taxon>Pezizomycetes</taxon>
        <taxon>Pezizales</taxon>
        <taxon>Morchellaceae</taxon>
        <taxon>Morchella</taxon>
    </lineage>
</organism>
<protein>
    <submittedName>
        <fullName evidence="3">Uncharacterized protein</fullName>
    </submittedName>
</protein>
<dbReference type="Proteomes" id="UP000277580">
    <property type="component" value="Unassembled WGS sequence"/>
</dbReference>
<evidence type="ECO:0000313" key="4">
    <source>
        <dbReference type="Proteomes" id="UP000277580"/>
    </source>
</evidence>
<feature type="region of interest" description="Disordered" evidence="2">
    <location>
        <begin position="1"/>
        <end position="56"/>
    </location>
</feature>
<feature type="region of interest" description="Disordered" evidence="2">
    <location>
        <begin position="634"/>
        <end position="669"/>
    </location>
</feature>
<sequence length="669" mass="73291">MDPKSPQSLPSPTSPSSPSSSSGSSSSPSSPSLPFLPSTPPATSLPTPPNSSPINPIAKRDLRLIRGAKSKRPVTQLLSSPWNYQPPRLQTQIHTPQDLYIAVNRARHYDGHAPSLNPSPATTNPTFLPYSGNFVLDASFALPSDRQPLLEKIRQLQQRQKAECAELAKKLVDLIQKVDGYEYVKLGNGSQLSGLKTVVGWYFHFVCSASKECCPKSNSISNRDCKGSIYVSMSTERVYIYYTHRDLHEPATPRGFEMAFESLPAEVKVQDSGVLMAMQQLEGIEREVDVESESSVGSDQSGETEKGRGVKPKKEAEGAGKEKLVDIQQLEGGRAEGQLSLDQLEGGGREGQLNLEQLEGGRSEGQLDIRQLEENGPEGQLDIGQLDNISPEHRAKTIPAKVESKASGSPTEPTPLPTPTPTPPKLRRKPSPISIPPVSPHPLVSLQPPTTPLPPFTPNMLPNIRPTPAATPGSVNRNHSKLSALRDMVDAWHPDDESGENNVPEKVNPFLKVTFRFMVEWFQSSMGHPEVQREIYRILDMEAEGEGEGSGAGESDVEDTVVGDDNRSVRIDYDDDMSRKDMDEEEDIVVDVLRTPTRKTPTPDSPTRKLTLDLPKKARRSVRELLKLGYGTSTRVLSPIVESASEKRKSTDGSGKKGKMSRRSGESDR</sequence>
<dbReference type="AlphaFoldDB" id="A0A3N4KF49"/>
<feature type="compositionally biased region" description="Basic and acidic residues" evidence="2">
    <location>
        <begin position="644"/>
        <end position="655"/>
    </location>
</feature>
<feature type="coiled-coil region" evidence="1">
    <location>
        <begin position="150"/>
        <end position="177"/>
    </location>
</feature>
<gene>
    <name evidence="3" type="ORF">P167DRAFT_608964</name>
</gene>
<dbReference type="InParanoid" id="A0A3N4KF49"/>
<evidence type="ECO:0000256" key="1">
    <source>
        <dbReference type="SAM" id="Coils"/>
    </source>
</evidence>